<keyword evidence="2" id="KW-1185">Reference proteome</keyword>
<protein>
    <submittedName>
        <fullName evidence="1">Uncharacterized protein</fullName>
    </submittedName>
</protein>
<gene>
    <name evidence="1" type="ORF">CVLEPA_LOCUS4713</name>
</gene>
<proteinExistence type="predicted"/>
<comment type="caution">
    <text evidence="1">The sequence shown here is derived from an EMBL/GenBank/DDBJ whole genome shotgun (WGS) entry which is preliminary data.</text>
</comment>
<reference evidence="1 2" key="1">
    <citation type="submission" date="2024-02" db="EMBL/GenBank/DDBJ databases">
        <authorList>
            <person name="Daric V."/>
            <person name="Darras S."/>
        </authorList>
    </citation>
    <scope>NUCLEOTIDE SEQUENCE [LARGE SCALE GENOMIC DNA]</scope>
</reference>
<sequence length="494" mass="56164">MECHPDNTHIDFFLKEISDLISQEFQSIRQDMKIEFVKVQENMEDMVSKILAETKKAEIINNPIPINKTSQALVVESDMGICIKGVCSENASVFPLVEAIEEEPLHLQHWEVSETDNPSISISNMFFHQSEIGVNAGVQTVEPQTCIVKDHFRKASVYPQFDVIEEKPLSLQKYAVSQTEIDDSNISMLKKFPPQSKIGLKATVKTLDARNCIERSSDEEHSDSVEMFFDISATNNRNKACKIQTQTMECHPVGMQVDILLKAFSDMLSQEFKSMRQDMKKEFVKMQESMEDVTSTLLAEIKKTETMNNEMPVEETSQTTVVKSDISLNIKEVYSEKAPVFPLVESIKEEPLLLEEDEDSHTEVDDPSISMLNKFLPQSDIGVNATVKIVKPQSRDARNSDEECIDSVEMNLNKSIAIERTNACKVDAQLLRCRQSDKFTAIRDAHSYSSCSKSLFGIKFWMLCDATTYYVLQVFLLLEKKTGEVDLGSMWYCR</sequence>
<dbReference type="Proteomes" id="UP001642483">
    <property type="component" value="Unassembled WGS sequence"/>
</dbReference>
<dbReference type="EMBL" id="CAWYQH010000013">
    <property type="protein sequence ID" value="CAK8675092.1"/>
    <property type="molecule type" value="Genomic_DNA"/>
</dbReference>
<organism evidence="1 2">
    <name type="scientific">Clavelina lepadiformis</name>
    <name type="common">Light-bulb sea squirt</name>
    <name type="synonym">Ascidia lepadiformis</name>
    <dbReference type="NCBI Taxonomy" id="159417"/>
    <lineage>
        <taxon>Eukaryota</taxon>
        <taxon>Metazoa</taxon>
        <taxon>Chordata</taxon>
        <taxon>Tunicata</taxon>
        <taxon>Ascidiacea</taxon>
        <taxon>Aplousobranchia</taxon>
        <taxon>Clavelinidae</taxon>
        <taxon>Clavelina</taxon>
    </lineage>
</organism>
<accession>A0ABP0F9W1</accession>
<evidence type="ECO:0000313" key="2">
    <source>
        <dbReference type="Proteomes" id="UP001642483"/>
    </source>
</evidence>
<evidence type="ECO:0000313" key="1">
    <source>
        <dbReference type="EMBL" id="CAK8675092.1"/>
    </source>
</evidence>
<name>A0ABP0F9W1_CLALP</name>